<keyword evidence="3" id="KW-0547">Nucleotide-binding</keyword>
<keyword evidence="5" id="KW-0067">ATP-binding</keyword>
<organism evidence="8">
    <name type="scientific">Lygus hesperus</name>
    <name type="common">Western plant bug</name>
    <dbReference type="NCBI Taxonomy" id="30085"/>
    <lineage>
        <taxon>Eukaryota</taxon>
        <taxon>Metazoa</taxon>
        <taxon>Ecdysozoa</taxon>
        <taxon>Arthropoda</taxon>
        <taxon>Hexapoda</taxon>
        <taxon>Insecta</taxon>
        <taxon>Pterygota</taxon>
        <taxon>Neoptera</taxon>
        <taxon>Paraneoptera</taxon>
        <taxon>Hemiptera</taxon>
        <taxon>Heteroptera</taxon>
        <taxon>Panheteroptera</taxon>
        <taxon>Cimicomorpha</taxon>
        <taxon>Miridae</taxon>
        <taxon>Mirini</taxon>
        <taxon>Lygus</taxon>
    </lineage>
</organism>
<evidence type="ECO:0000256" key="3">
    <source>
        <dbReference type="ARBA" id="ARBA00022741"/>
    </source>
</evidence>
<dbReference type="GO" id="GO:0004370">
    <property type="term" value="F:glycerol kinase activity"/>
    <property type="evidence" value="ECO:0007669"/>
    <property type="project" value="TreeGrafter"/>
</dbReference>
<evidence type="ECO:0000256" key="5">
    <source>
        <dbReference type="ARBA" id="ARBA00022840"/>
    </source>
</evidence>
<reference evidence="9" key="3">
    <citation type="journal article" date="2016" name="Gigascience">
        <title>De novo construction of an expanded transcriptome assembly for the western tarnished plant bug, Lygus hesperus.</title>
        <authorList>
            <person name="Tassone E.E."/>
            <person name="Geib S.M."/>
            <person name="Hall B."/>
            <person name="Fabrick J.A."/>
            <person name="Brent C.S."/>
            <person name="Hull J.J."/>
        </authorList>
    </citation>
    <scope>NUCLEOTIDE SEQUENCE</scope>
</reference>
<gene>
    <name evidence="8" type="primary">GK</name>
    <name evidence="9" type="synonym">GK_0</name>
    <name evidence="8" type="ORF">CM83_14300</name>
    <name evidence="9" type="ORF">g.20105</name>
</gene>
<comment type="similarity">
    <text evidence="1">Belongs to the FGGY kinase family.</text>
</comment>
<evidence type="ECO:0000313" key="9">
    <source>
        <dbReference type="EMBL" id="JAQ05728.1"/>
    </source>
</evidence>
<dbReference type="PANTHER" id="PTHR10196:SF69">
    <property type="entry name" value="GLYCEROL KINASE"/>
    <property type="match status" value="1"/>
</dbReference>
<dbReference type="InterPro" id="IPR018485">
    <property type="entry name" value="FGGY_C"/>
</dbReference>
<dbReference type="GO" id="GO:0005524">
    <property type="term" value="F:ATP binding"/>
    <property type="evidence" value="ECO:0007669"/>
    <property type="project" value="UniProtKB-KW"/>
</dbReference>
<evidence type="ECO:0000256" key="2">
    <source>
        <dbReference type="ARBA" id="ARBA00022679"/>
    </source>
</evidence>
<dbReference type="EMBL" id="GDHC01012901">
    <property type="protein sequence ID" value="JAQ05728.1"/>
    <property type="molecule type" value="Transcribed_RNA"/>
</dbReference>
<feature type="domain" description="Carbohydrate kinase FGGY C-terminal" evidence="7">
    <location>
        <begin position="98"/>
        <end position="192"/>
    </location>
</feature>
<sequence length="192" mass="21012">MWKLSNGKEHLTDVSNASRTFLMNLKTLQWDPELCKKLDIPIEALPSIRSNSEHFCNIETNDGGVRTSLGSATPIMGCIGDQQSALFGNMCFKTGEAKNTFGTGCFLLMNVGEKVKFSDNGLLATVGFKLGNEPCQYAIEGSIAGAGATIEWMRNNLEFFKHPAEVEWMCRKEEGTEGVVFVPSFGGLLAPY</sequence>
<proteinExistence type="inferred from homology"/>
<accession>A0A0A9YUK6</accession>
<dbReference type="EMBL" id="GBHO01006932">
    <property type="protein sequence ID" value="JAG36672.1"/>
    <property type="molecule type" value="Transcribed_RNA"/>
</dbReference>
<evidence type="ECO:0000259" key="7">
    <source>
        <dbReference type="Pfam" id="PF02782"/>
    </source>
</evidence>
<dbReference type="GO" id="GO:0046167">
    <property type="term" value="P:glycerol-3-phosphate biosynthetic process"/>
    <property type="evidence" value="ECO:0007669"/>
    <property type="project" value="TreeGrafter"/>
</dbReference>
<dbReference type="Gene3D" id="3.30.420.40">
    <property type="match status" value="2"/>
</dbReference>
<evidence type="ECO:0000259" key="6">
    <source>
        <dbReference type="Pfam" id="PF00370"/>
    </source>
</evidence>
<dbReference type="AlphaFoldDB" id="A0A0A9YUK6"/>
<dbReference type="GO" id="GO:0006641">
    <property type="term" value="P:triglyceride metabolic process"/>
    <property type="evidence" value="ECO:0007669"/>
    <property type="project" value="TreeGrafter"/>
</dbReference>
<keyword evidence="4 8" id="KW-0418">Kinase</keyword>
<dbReference type="GO" id="GO:0006071">
    <property type="term" value="P:glycerol metabolic process"/>
    <property type="evidence" value="ECO:0007669"/>
    <property type="project" value="TreeGrafter"/>
</dbReference>
<dbReference type="GO" id="GO:0005739">
    <property type="term" value="C:mitochondrion"/>
    <property type="evidence" value="ECO:0007669"/>
    <property type="project" value="TreeGrafter"/>
</dbReference>
<dbReference type="InterPro" id="IPR043129">
    <property type="entry name" value="ATPase_NBD"/>
</dbReference>
<protein>
    <submittedName>
        <fullName evidence="8">Glycerol kinase, glycosomal</fullName>
    </submittedName>
</protein>
<reference evidence="8" key="2">
    <citation type="submission" date="2014-07" db="EMBL/GenBank/DDBJ databases">
        <authorList>
            <person name="Hull J."/>
        </authorList>
    </citation>
    <scope>NUCLEOTIDE SEQUENCE</scope>
</reference>
<dbReference type="Pfam" id="PF02782">
    <property type="entry name" value="FGGY_C"/>
    <property type="match status" value="1"/>
</dbReference>
<dbReference type="Pfam" id="PF00370">
    <property type="entry name" value="FGGY_N"/>
    <property type="match status" value="1"/>
</dbReference>
<reference evidence="8" key="1">
    <citation type="journal article" date="2014" name="PLoS ONE">
        <title>Transcriptome-Based Identification of ABC Transporters in the Western Tarnished Plant Bug Lygus hesperus.</title>
        <authorList>
            <person name="Hull J.J."/>
            <person name="Chaney K."/>
            <person name="Geib S.M."/>
            <person name="Fabrick J.A."/>
            <person name="Brent C.S."/>
            <person name="Walsh D."/>
            <person name="Lavine L.C."/>
        </authorList>
    </citation>
    <scope>NUCLEOTIDE SEQUENCE</scope>
</reference>
<evidence type="ECO:0000256" key="4">
    <source>
        <dbReference type="ARBA" id="ARBA00022777"/>
    </source>
</evidence>
<dbReference type="SUPFAM" id="SSF53067">
    <property type="entry name" value="Actin-like ATPase domain"/>
    <property type="match status" value="2"/>
</dbReference>
<dbReference type="PANTHER" id="PTHR10196">
    <property type="entry name" value="SUGAR KINASE"/>
    <property type="match status" value="1"/>
</dbReference>
<keyword evidence="2" id="KW-0808">Transferase</keyword>
<evidence type="ECO:0000256" key="1">
    <source>
        <dbReference type="ARBA" id="ARBA00009156"/>
    </source>
</evidence>
<dbReference type="InterPro" id="IPR018484">
    <property type="entry name" value="FGGY_N"/>
</dbReference>
<feature type="domain" description="Carbohydrate kinase FGGY N-terminal" evidence="6">
    <location>
        <begin position="2"/>
        <end position="88"/>
    </location>
</feature>
<name>A0A0A9YUK6_LYGHE</name>
<evidence type="ECO:0000313" key="8">
    <source>
        <dbReference type="EMBL" id="JAG36672.1"/>
    </source>
</evidence>